<name>A0A928YQM8_9SPHI</name>
<dbReference type="PROSITE" id="PS51257">
    <property type="entry name" value="PROKAR_LIPOPROTEIN"/>
    <property type="match status" value="1"/>
</dbReference>
<sequence length="321" mass="37287">MRKLAAFPLLYSIIIPFFLVSCGNNTESVLPEPEKEEEVETEDPNAPPKTWRENWLEHELLLTRQYYNDSIALYYDEDMDEKITWPRRALTKIWNYTWKTYGGFGPDTRLRVALHGGTYGGGHPGYYLSNSHGYINIIDAGLGTNRWLDSIGEPLDLITHEVGHIVEGNSYNTLNSPAFPIWGDSKWMEIYQYDVYKGLGWTDKATSWHNRMLLVSDNFPRTGTFWYRDWFYPIYDQYGKTAVLNSFFKLISEHFPSTSIPNGRRYTRNLNFGEFVHFWSAAAGSDLKQLALDAFGENDRNGNNWVTQFEQAQVVFNKITY</sequence>
<feature type="compositionally biased region" description="Acidic residues" evidence="1">
    <location>
        <begin position="34"/>
        <end position="43"/>
    </location>
</feature>
<accession>A0A928YQM8</accession>
<evidence type="ECO:0008006" key="4">
    <source>
        <dbReference type="Google" id="ProtNLM"/>
    </source>
</evidence>
<evidence type="ECO:0000313" key="2">
    <source>
        <dbReference type="EMBL" id="MBE8714416.1"/>
    </source>
</evidence>
<dbReference type="AlphaFoldDB" id="A0A928YQM8"/>
<evidence type="ECO:0000256" key="1">
    <source>
        <dbReference type="SAM" id="MobiDB-lite"/>
    </source>
</evidence>
<reference evidence="2" key="1">
    <citation type="submission" date="2018-02" db="EMBL/GenBank/DDBJ databases">
        <authorList>
            <person name="Vasarhelyi B.M."/>
            <person name="Deshmukh S."/>
            <person name="Balint B."/>
            <person name="Kukolya J."/>
        </authorList>
    </citation>
    <scope>NUCLEOTIDE SEQUENCE</scope>
    <source>
        <strain evidence="2">KB22</strain>
    </source>
</reference>
<organism evidence="2 3">
    <name type="scientific">Sphingobacterium hungaricum</name>
    <dbReference type="NCBI Taxonomy" id="2082723"/>
    <lineage>
        <taxon>Bacteria</taxon>
        <taxon>Pseudomonadati</taxon>
        <taxon>Bacteroidota</taxon>
        <taxon>Sphingobacteriia</taxon>
        <taxon>Sphingobacteriales</taxon>
        <taxon>Sphingobacteriaceae</taxon>
        <taxon>Sphingobacterium</taxon>
    </lineage>
</organism>
<dbReference type="RefSeq" id="WP_196936335.1">
    <property type="nucleotide sequence ID" value="NZ_MU158698.1"/>
</dbReference>
<comment type="caution">
    <text evidence="2">The sequence shown here is derived from an EMBL/GenBank/DDBJ whole genome shotgun (WGS) entry which is preliminary data.</text>
</comment>
<evidence type="ECO:0000313" key="3">
    <source>
        <dbReference type="Proteomes" id="UP000616201"/>
    </source>
</evidence>
<dbReference type="Proteomes" id="UP000616201">
    <property type="component" value="Unassembled WGS sequence"/>
</dbReference>
<gene>
    <name evidence="2" type="ORF">C4F49_12060</name>
</gene>
<feature type="region of interest" description="Disordered" evidence="1">
    <location>
        <begin position="29"/>
        <end position="48"/>
    </location>
</feature>
<protein>
    <recommendedName>
        <fullName evidence="4">Lipoprotein</fullName>
    </recommendedName>
</protein>
<keyword evidence="3" id="KW-1185">Reference proteome</keyword>
<dbReference type="EMBL" id="PRDK01000006">
    <property type="protein sequence ID" value="MBE8714416.1"/>
    <property type="molecule type" value="Genomic_DNA"/>
</dbReference>
<proteinExistence type="predicted"/>